<organism evidence="3">
    <name type="scientific">Rhodosorus marinus</name>
    <dbReference type="NCBI Taxonomy" id="101924"/>
    <lineage>
        <taxon>Eukaryota</taxon>
        <taxon>Rhodophyta</taxon>
        <taxon>Stylonematophyceae</taxon>
        <taxon>Stylonematales</taxon>
        <taxon>Stylonemataceae</taxon>
        <taxon>Rhodosorus</taxon>
    </lineage>
</organism>
<reference evidence="3" key="1">
    <citation type="submission" date="2021-01" db="EMBL/GenBank/DDBJ databases">
        <authorList>
            <person name="Corre E."/>
            <person name="Pelletier E."/>
            <person name="Niang G."/>
            <person name="Scheremetjew M."/>
            <person name="Finn R."/>
            <person name="Kale V."/>
            <person name="Holt S."/>
            <person name="Cochrane G."/>
            <person name="Meng A."/>
            <person name="Brown T."/>
            <person name="Cohen L."/>
        </authorList>
    </citation>
    <scope>NUCLEOTIDE SEQUENCE</scope>
    <source>
        <strain evidence="3">CCMP 769</strain>
    </source>
</reference>
<dbReference type="EMBL" id="HBHW01044321">
    <property type="protein sequence ID" value="CAE0066365.1"/>
    <property type="molecule type" value="Transcribed_RNA"/>
</dbReference>
<keyword evidence="2" id="KW-0812">Transmembrane</keyword>
<accession>A0A7S3AB16</accession>
<name>A0A7S3AB16_9RHOD</name>
<evidence type="ECO:0000256" key="2">
    <source>
        <dbReference type="SAM" id="Phobius"/>
    </source>
</evidence>
<feature type="compositionally biased region" description="Polar residues" evidence="1">
    <location>
        <begin position="156"/>
        <end position="168"/>
    </location>
</feature>
<protein>
    <submittedName>
        <fullName evidence="3">Uncharacterized protein</fullName>
    </submittedName>
</protein>
<sequence length="174" mass="19080">MVGCAGLRISVLRPITKPIIARRPFSCSLSALNPGFVFPVLSSIPIDTTVLLAVVDAGIRLTAETPPIFFPTKLVPLTNAIFLFVLLLVVPPTFLLVFRLVAYECFGFFSQTRDEKECRGCNIYLRSAVLGGREPQAKGRSLAKHSLPGDDRQCEATPSISVEETSPISRDFQR</sequence>
<dbReference type="AlphaFoldDB" id="A0A7S3AB16"/>
<keyword evidence="2" id="KW-0472">Membrane</keyword>
<feature type="transmembrane region" description="Helical" evidence="2">
    <location>
        <begin position="80"/>
        <end position="102"/>
    </location>
</feature>
<evidence type="ECO:0000313" key="3">
    <source>
        <dbReference type="EMBL" id="CAE0066365.1"/>
    </source>
</evidence>
<feature type="region of interest" description="Disordered" evidence="1">
    <location>
        <begin position="140"/>
        <end position="174"/>
    </location>
</feature>
<proteinExistence type="predicted"/>
<gene>
    <name evidence="3" type="ORF">RMAR00112_LOCUS34437</name>
</gene>
<keyword evidence="2" id="KW-1133">Transmembrane helix</keyword>
<evidence type="ECO:0000256" key="1">
    <source>
        <dbReference type="SAM" id="MobiDB-lite"/>
    </source>
</evidence>